<evidence type="ECO:0000313" key="2">
    <source>
        <dbReference type="Proteomes" id="UP000249739"/>
    </source>
</evidence>
<reference evidence="1 2" key="1">
    <citation type="submission" date="2017-08" db="EMBL/GenBank/DDBJ databases">
        <title>Infants hospitalized years apart are colonized by the same room-sourced microbial strains.</title>
        <authorList>
            <person name="Brooks B."/>
            <person name="Olm M.R."/>
            <person name="Firek B.A."/>
            <person name="Baker R."/>
            <person name="Thomas B.C."/>
            <person name="Morowitz M.J."/>
            <person name="Banfield J.F."/>
        </authorList>
    </citation>
    <scope>NUCLEOTIDE SEQUENCE [LARGE SCALE GENOMIC DNA]</scope>
    <source>
        <strain evidence="1">S2_006_000_R2_64</strain>
    </source>
</reference>
<comment type="caution">
    <text evidence="1">The sequence shown here is derived from an EMBL/GenBank/DDBJ whole genome shotgun (WGS) entry which is preliminary data.</text>
</comment>
<dbReference type="Proteomes" id="UP000249739">
    <property type="component" value="Unassembled WGS sequence"/>
</dbReference>
<name>A0A2W5FBH5_9BACT</name>
<gene>
    <name evidence="1" type="ORF">DI586_11050</name>
</gene>
<organism evidence="1 2">
    <name type="scientific">Micavibrio aeruginosavorus</name>
    <dbReference type="NCBI Taxonomy" id="349221"/>
    <lineage>
        <taxon>Bacteria</taxon>
        <taxon>Pseudomonadati</taxon>
        <taxon>Bdellovibrionota</taxon>
        <taxon>Bdellovibrionia</taxon>
        <taxon>Bdellovibrionales</taxon>
        <taxon>Pseudobdellovibrionaceae</taxon>
        <taxon>Micavibrio</taxon>
    </lineage>
</organism>
<protein>
    <submittedName>
        <fullName evidence="1">Uncharacterized protein</fullName>
    </submittedName>
</protein>
<evidence type="ECO:0000313" key="1">
    <source>
        <dbReference type="EMBL" id="PZP53441.1"/>
    </source>
</evidence>
<accession>A0A2W5FBH5</accession>
<sequence>MTQKDIEHFNKAPVRQAKFITPPNALKQKIGSGGVSDDVISQAQGLLDNNKFDFKPDGEEILNNMLMAMTKARRETSLDNTEDHIVGIMFQAMLLKTNGGMFHYDIVTKIADKLVQFLEVIEQIREPELQIVEAYYTTLRAVFISEMKGPVDAKGQQLYAALVDACTRYFEKYHQK</sequence>
<dbReference type="AlphaFoldDB" id="A0A2W5FBH5"/>
<proteinExistence type="predicted"/>
<dbReference type="EMBL" id="QFOT01000181">
    <property type="protein sequence ID" value="PZP53441.1"/>
    <property type="molecule type" value="Genomic_DNA"/>
</dbReference>